<dbReference type="InterPro" id="IPR003439">
    <property type="entry name" value="ABC_transporter-like_ATP-bd"/>
</dbReference>
<evidence type="ECO:0000256" key="3">
    <source>
        <dbReference type="ARBA" id="ARBA00022475"/>
    </source>
</evidence>
<dbReference type="PANTHER" id="PTHR43394:SF1">
    <property type="entry name" value="ATP-BINDING CASSETTE SUB-FAMILY B MEMBER 10, MITOCHONDRIAL"/>
    <property type="match status" value="1"/>
</dbReference>
<evidence type="ECO:0000256" key="9">
    <source>
        <dbReference type="SAM" id="MobiDB-lite"/>
    </source>
</evidence>
<keyword evidence="3" id="KW-1003">Cell membrane</keyword>
<evidence type="ECO:0000256" key="7">
    <source>
        <dbReference type="ARBA" id="ARBA00022989"/>
    </source>
</evidence>
<keyword evidence="5" id="KW-0547">Nucleotide-binding</keyword>
<dbReference type="InterPro" id="IPR011527">
    <property type="entry name" value="ABC1_TM_dom"/>
</dbReference>
<dbReference type="Proteomes" id="UP000290545">
    <property type="component" value="Unassembled WGS sequence"/>
</dbReference>
<dbReference type="Gene3D" id="3.40.50.300">
    <property type="entry name" value="P-loop containing nucleotide triphosphate hydrolases"/>
    <property type="match status" value="1"/>
</dbReference>
<protein>
    <submittedName>
        <fullName evidence="13">ABC transporter ATP-binding protein</fullName>
    </submittedName>
</protein>
<reference evidence="13 14" key="1">
    <citation type="submission" date="2019-01" db="EMBL/GenBank/DDBJ databases">
        <title>Filimonas sp. strain TTM-71.</title>
        <authorList>
            <person name="Chen W.-M."/>
        </authorList>
    </citation>
    <scope>NUCLEOTIDE SEQUENCE [LARGE SCALE GENOMIC DNA]</scope>
    <source>
        <strain evidence="13 14">TTM-71</strain>
    </source>
</reference>
<dbReference type="GO" id="GO:0005886">
    <property type="term" value="C:plasma membrane"/>
    <property type="evidence" value="ECO:0007669"/>
    <property type="project" value="UniProtKB-SubCell"/>
</dbReference>
<dbReference type="InterPro" id="IPR003593">
    <property type="entry name" value="AAA+_ATPase"/>
</dbReference>
<dbReference type="PROSITE" id="PS50893">
    <property type="entry name" value="ABC_TRANSPORTER_2"/>
    <property type="match status" value="1"/>
</dbReference>
<comment type="subcellular location">
    <subcellularLocation>
        <location evidence="1">Cell membrane</location>
        <topology evidence="1">Multi-pass membrane protein</topology>
    </subcellularLocation>
</comment>
<keyword evidence="14" id="KW-1185">Reference proteome</keyword>
<dbReference type="SUPFAM" id="SSF90123">
    <property type="entry name" value="ABC transporter transmembrane region"/>
    <property type="match status" value="1"/>
</dbReference>
<name>A0A4Q1DBU9_9BACT</name>
<dbReference type="OrthoDB" id="9760358at2"/>
<evidence type="ECO:0000256" key="10">
    <source>
        <dbReference type="SAM" id="Phobius"/>
    </source>
</evidence>
<dbReference type="PANTHER" id="PTHR43394">
    <property type="entry name" value="ATP-DEPENDENT PERMEASE MDL1, MITOCHONDRIAL"/>
    <property type="match status" value="1"/>
</dbReference>
<dbReference type="GO" id="GO:0005524">
    <property type="term" value="F:ATP binding"/>
    <property type="evidence" value="ECO:0007669"/>
    <property type="project" value="UniProtKB-KW"/>
</dbReference>
<dbReference type="InterPro" id="IPR036640">
    <property type="entry name" value="ABC1_TM_sf"/>
</dbReference>
<dbReference type="SMART" id="SM00382">
    <property type="entry name" value="AAA"/>
    <property type="match status" value="1"/>
</dbReference>
<evidence type="ECO:0000256" key="8">
    <source>
        <dbReference type="ARBA" id="ARBA00023136"/>
    </source>
</evidence>
<sequence length="591" mass="64408">MHKLFTYLRPYLTQVLLLMVFVIMQVLANLSLPDYMAHIVNQGIVGQDSAVIYHYGMMMLLVALGGGLCTIAASYFASRIGTGFSRDLRNALFTKIESFSLVEFNKFSTASLITRNTNDVQQVQTVLIMLFRMALMAPFTGILAIIKAYHIAPSMSWIMLVAVVAIMVIIGTIFGIAVPRFARLQKLVDRLNLVTRELLTGLRVIRAFGREGREEEKFSKANQELKGLSLFVNRLMSVLQPSMMLVMSFTMVGIVWAGAHKIDEGVLPIGNMLAFMQYAIQAIFAFLLISVIFIMIPRASVSAKRIAEVLNAETIINDPAQPETTGEHSGKVEFKDVSFSYAGAEEPVLQGISFAALPGQTTAIVGSTGSGKSTLLNLIPRFYDVTAGVILVDGIDVRNMTQEDLRSRTGYVSQKAMLFSGTVNSNISYGSTAASAGEIQHAATVAQASSFIDSLEQQYESPIAQAGANISGGQKQRLAIARALAKKPDIYLFDDSFSALDFKTDAALRKALQAETAGKTVIIVAQRISTIMNAEKILVLDCGKIVGEGTHAELLRRSPVYREIASSQFSEQELSQFLDEPGQASSSSINQ</sequence>
<dbReference type="InterPro" id="IPR039421">
    <property type="entry name" value="Type_1_exporter"/>
</dbReference>
<organism evidence="13 14">
    <name type="scientific">Filimonas effusa</name>
    <dbReference type="NCBI Taxonomy" id="2508721"/>
    <lineage>
        <taxon>Bacteria</taxon>
        <taxon>Pseudomonadati</taxon>
        <taxon>Bacteroidota</taxon>
        <taxon>Chitinophagia</taxon>
        <taxon>Chitinophagales</taxon>
        <taxon>Chitinophagaceae</taxon>
        <taxon>Filimonas</taxon>
    </lineage>
</organism>
<dbReference type="SUPFAM" id="SSF52540">
    <property type="entry name" value="P-loop containing nucleoside triphosphate hydrolases"/>
    <property type="match status" value="1"/>
</dbReference>
<dbReference type="FunFam" id="3.40.50.300:FF:000854">
    <property type="entry name" value="Multidrug ABC transporter ATP-binding protein"/>
    <property type="match status" value="1"/>
</dbReference>
<dbReference type="RefSeq" id="WP_129002549.1">
    <property type="nucleotide sequence ID" value="NZ_SDHZ01000001.1"/>
</dbReference>
<dbReference type="Pfam" id="PF00005">
    <property type="entry name" value="ABC_tran"/>
    <property type="match status" value="1"/>
</dbReference>
<keyword evidence="2" id="KW-0813">Transport</keyword>
<dbReference type="EMBL" id="SDHZ01000001">
    <property type="protein sequence ID" value="RXK86800.1"/>
    <property type="molecule type" value="Genomic_DNA"/>
</dbReference>
<feature type="transmembrane region" description="Helical" evidence="10">
    <location>
        <begin position="238"/>
        <end position="258"/>
    </location>
</feature>
<evidence type="ECO:0000256" key="1">
    <source>
        <dbReference type="ARBA" id="ARBA00004651"/>
    </source>
</evidence>
<feature type="domain" description="ABC transporter" evidence="11">
    <location>
        <begin position="332"/>
        <end position="567"/>
    </location>
</feature>
<dbReference type="InterPro" id="IPR027417">
    <property type="entry name" value="P-loop_NTPase"/>
</dbReference>
<feature type="region of interest" description="Disordered" evidence="9">
    <location>
        <begin position="572"/>
        <end position="591"/>
    </location>
</feature>
<evidence type="ECO:0000259" key="11">
    <source>
        <dbReference type="PROSITE" id="PS50893"/>
    </source>
</evidence>
<feature type="domain" description="ABC transmembrane type-1" evidence="12">
    <location>
        <begin position="16"/>
        <end position="298"/>
    </location>
</feature>
<evidence type="ECO:0000313" key="13">
    <source>
        <dbReference type="EMBL" id="RXK86800.1"/>
    </source>
</evidence>
<dbReference type="Gene3D" id="1.20.1560.10">
    <property type="entry name" value="ABC transporter type 1, transmembrane domain"/>
    <property type="match status" value="1"/>
</dbReference>
<dbReference type="PROSITE" id="PS50929">
    <property type="entry name" value="ABC_TM1F"/>
    <property type="match status" value="1"/>
</dbReference>
<evidence type="ECO:0000256" key="5">
    <source>
        <dbReference type="ARBA" id="ARBA00022741"/>
    </source>
</evidence>
<dbReference type="InterPro" id="IPR017871">
    <property type="entry name" value="ABC_transporter-like_CS"/>
</dbReference>
<feature type="transmembrane region" description="Helical" evidence="10">
    <location>
        <begin position="278"/>
        <end position="296"/>
    </location>
</feature>
<dbReference type="GO" id="GO:0016887">
    <property type="term" value="F:ATP hydrolysis activity"/>
    <property type="evidence" value="ECO:0007669"/>
    <property type="project" value="InterPro"/>
</dbReference>
<accession>A0A4Q1DBU9</accession>
<comment type="caution">
    <text evidence="13">The sequence shown here is derived from an EMBL/GenBank/DDBJ whole genome shotgun (WGS) entry which is preliminary data.</text>
</comment>
<gene>
    <name evidence="13" type="ORF">ESB13_08380</name>
</gene>
<feature type="transmembrane region" description="Helical" evidence="10">
    <location>
        <begin position="52"/>
        <end position="76"/>
    </location>
</feature>
<keyword evidence="6 13" id="KW-0067">ATP-binding</keyword>
<keyword evidence="8 10" id="KW-0472">Membrane</keyword>
<dbReference type="CDD" id="cd18548">
    <property type="entry name" value="ABC_6TM_Tm287_like"/>
    <property type="match status" value="1"/>
</dbReference>
<evidence type="ECO:0000256" key="6">
    <source>
        <dbReference type="ARBA" id="ARBA00022840"/>
    </source>
</evidence>
<dbReference type="AlphaFoldDB" id="A0A4Q1DBU9"/>
<evidence type="ECO:0000259" key="12">
    <source>
        <dbReference type="PROSITE" id="PS50929"/>
    </source>
</evidence>
<feature type="transmembrane region" description="Helical" evidence="10">
    <location>
        <begin position="130"/>
        <end position="151"/>
    </location>
</feature>
<evidence type="ECO:0000256" key="4">
    <source>
        <dbReference type="ARBA" id="ARBA00022692"/>
    </source>
</evidence>
<feature type="transmembrane region" description="Helical" evidence="10">
    <location>
        <begin position="12"/>
        <end position="32"/>
    </location>
</feature>
<keyword evidence="4 10" id="KW-0812">Transmembrane</keyword>
<dbReference type="Pfam" id="PF00664">
    <property type="entry name" value="ABC_membrane"/>
    <property type="match status" value="1"/>
</dbReference>
<dbReference type="PROSITE" id="PS00211">
    <property type="entry name" value="ABC_TRANSPORTER_1"/>
    <property type="match status" value="1"/>
</dbReference>
<keyword evidence="7 10" id="KW-1133">Transmembrane helix</keyword>
<evidence type="ECO:0000313" key="14">
    <source>
        <dbReference type="Proteomes" id="UP000290545"/>
    </source>
</evidence>
<feature type="transmembrane region" description="Helical" evidence="10">
    <location>
        <begin position="157"/>
        <end position="178"/>
    </location>
</feature>
<evidence type="ECO:0000256" key="2">
    <source>
        <dbReference type="ARBA" id="ARBA00022448"/>
    </source>
</evidence>
<proteinExistence type="predicted"/>
<dbReference type="GO" id="GO:0015421">
    <property type="term" value="F:ABC-type oligopeptide transporter activity"/>
    <property type="evidence" value="ECO:0007669"/>
    <property type="project" value="TreeGrafter"/>
</dbReference>